<dbReference type="SMART" id="SM01043">
    <property type="entry name" value="BTAD"/>
    <property type="match status" value="1"/>
</dbReference>
<feature type="domain" description="OmpR/PhoB-type" evidence="7">
    <location>
        <begin position="4"/>
        <end position="109"/>
    </location>
</feature>
<dbReference type="Gene3D" id="3.40.50.300">
    <property type="entry name" value="P-loop containing nucleotide triphosphate hydrolases"/>
    <property type="match status" value="1"/>
</dbReference>
<dbReference type="CDD" id="cd15831">
    <property type="entry name" value="BTAD"/>
    <property type="match status" value="1"/>
</dbReference>
<evidence type="ECO:0000256" key="5">
    <source>
        <dbReference type="ARBA" id="ARBA00023163"/>
    </source>
</evidence>
<dbReference type="InterPro" id="IPR036388">
    <property type="entry name" value="WH-like_DNA-bd_sf"/>
</dbReference>
<dbReference type="Pfam" id="PF00486">
    <property type="entry name" value="Trans_reg_C"/>
    <property type="match status" value="1"/>
</dbReference>
<dbReference type="GO" id="GO:0043531">
    <property type="term" value="F:ADP binding"/>
    <property type="evidence" value="ECO:0007669"/>
    <property type="project" value="InterPro"/>
</dbReference>
<name>A0A937EIC4_9ACTN</name>
<evidence type="ECO:0000256" key="3">
    <source>
        <dbReference type="ARBA" id="ARBA00023015"/>
    </source>
</evidence>
<dbReference type="GO" id="GO:0006355">
    <property type="term" value="P:regulation of DNA-templated transcription"/>
    <property type="evidence" value="ECO:0007669"/>
    <property type="project" value="InterPro"/>
</dbReference>
<dbReference type="InterPro" id="IPR016032">
    <property type="entry name" value="Sig_transdc_resp-reg_C-effctor"/>
</dbReference>
<gene>
    <name evidence="8" type="ORF">JK359_16930</name>
</gene>
<dbReference type="SUPFAM" id="SSF46894">
    <property type="entry name" value="C-terminal effector domain of the bipartite response regulators"/>
    <property type="match status" value="1"/>
</dbReference>
<dbReference type="Pfam" id="PF03704">
    <property type="entry name" value="BTAD"/>
    <property type="match status" value="1"/>
</dbReference>
<dbReference type="InterPro" id="IPR051677">
    <property type="entry name" value="AfsR-DnrI-RedD_regulator"/>
</dbReference>
<dbReference type="AlphaFoldDB" id="A0A937EIC4"/>
<dbReference type="InterPro" id="IPR005158">
    <property type="entry name" value="BTAD"/>
</dbReference>
<dbReference type="Pfam" id="PF00931">
    <property type="entry name" value="NB-ARC"/>
    <property type="match status" value="1"/>
</dbReference>
<evidence type="ECO:0000256" key="6">
    <source>
        <dbReference type="PROSITE-ProRule" id="PRU01091"/>
    </source>
</evidence>
<keyword evidence="4 6" id="KW-0238">DNA-binding</keyword>
<keyword evidence="3" id="KW-0805">Transcription regulation</keyword>
<dbReference type="EMBL" id="JAERRK010000007">
    <property type="protein sequence ID" value="MBL1083632.1"/>
    <property type="molecule type" value="Genomic_DNA"/>
</dbReference>
<dbReference type="GO" id="GO:0000160">
    <property type="term" value="P:phosphorelay signal transduction system"/>
    <property type="evidence" value="ECO:0007669"/>
    <property type="project" value="UniProtKB-KW"/>
</dbReference>
<dbReference type="SMART" id="SM00862">
    <property type="entry name" value="Trans_reg_C"/>
    <property type="match status" value="1"/>
</dbReference>
<dbReference type="PANTHER" id="PTHR35807:SF1">
    <property type="entry name" value="TRANSCRIPTIONAL REGULATOR REDD"/>
    <property type="match status" value="1"/>
</dbReference>
<dbReference type="PROSITE" id="PS51755">
    <property type="entry name" value="OMPR_PHOB"/>
    <property type="match status" value="1"/>
</dbReference>
<dbReference type="GO" id="GO:0003677">
    <property type="term" value="F:DNA binding"/>
    <property type="evidence" value="ECO:0007669"/>
    <property type="project" value="UniProtKB-UniRule"/>
</dbReference>
<evidence type="ECO:0000313" key="9">
    <source>
        <dbReference type="Proteomes" id="UP000661858"/>
    </source>
</evidence>
<keyword evidence="9" id="KW-1185">Reference proteome</keyword>
<proteinExistence type="inferred from homology"/>
<dbReference type="Pfam" id="PF13424">
    <property type="entry name" value="TPR_12"/>
    <property type="match status" value="2"/>
</dbReference>
<protein>
    <submittedName>
        <fullName evidence="8">Tetratricopeptide repeat protein</fullName>
    </submittedName>
</protein>
<sequence>MPSKGELPTGGSRLRFAVLGPLQAWRGDVQLDLGPVRQQALLTALLLRPGTTVSRQQLLDGVWGPEPPGTGAKVIPVYVHQLRRRLGPEKGEPSGSLIVTDRGGYRFDPRNVSTDVARLREIVAEAHAARDSGDLAGAVSAWSAALELFHGDPLTAIPGPFAEAERLRLSEHRLTLVQDKAECQLRLGRHAEVVGELFALSETHPHNESLAALLMRALYAGNRQADALSVFAKVRRRLVQEQGAEPGGELRRVHEAVLRADETFLVGAPPRTRRSTDERPAAAHLLRRVGRVGHVGRVGQVGHELPVDVSGFTGRNHELDVLLAPTDEQAVTVRAVDGMAGVGKTALVVRAARAMRDRFPDGCLFVDLHGHRQEREAAVPQRVLRRLLRAVGDITEGDDDSAEDLDGLAASWRAATADLRLILVVDDACAAQQVRPLLPAGPGSLVLLTSRQRLTALDADRRVSLAPLDMDEAVALLTRAVGGTDSARERAAVRELARLCDRLPLALRVVGARMQSRPLWALERMAIRLADDEHRLGELSVEDRSVEAAFRVSYDQLPDAERQAFRVLGLSPTVEFDRLTLAAMLDLTPSDAERVLESLVEASLVQHGVTGRYRLHDLVAVYARRVAAAYPAEVAAARTRVFRLYVVAARCASDWGPFAFPTGPRAGTAPFADWEEAAAWLDAVGGELVDVVAHAAAVGHVNDAGWLAEGLCDYLTRHGRYHECRAAIEIVLPLTEQVTDQRMVSELRTCMGIAYGLQGQYEQARRWLGDALRISRRTGDVIEQARALGSLGIFANAAGEPAEAAALLARSADLAQGAEDDWLAVMYLANVGAIHHQVGQHDKAQECYAASVGLAERIGRPRILSKTLFRMGALQLDRGHYAEAADTLSRAAGLAERVGDIPLFAAVLGRLATAEEHLGNLAGAARLHFQALAAVGERPGTRLKAEIRNRLGWPQAATEDLVQARDRFERAIARPRTESGELA</sequence>
<feature type="DNA-binding region" description="OmpR/PhoB-type" evidence="6">
    <location>
        <begin position="4"/>
        <end position="109"/>
    </location>
</feature>
<dbReference type="InterPro" id="IPR011990">
    <property type="entry name" value="TPR-like_helical_dom_sf"/>
</dbReference>
<evidence type="ECO:0000259" key="7">
    <source>
        <dbReference type="PROSITE" id="PS51755"/>
    </source>
</evidence>
<evidence type="ECO:0000313" key="8">
    <source>
        <dbReference type="EMBL" id="MBL1083632.1"/>
    </source>
</evidence>
<dbReference type="PRINTS" id="PR00364">
    <property type="entry name" value="DISEASERSIST"/>
</dbReference>
<dbReference type="Proteomes" id="UP000661858">
    <property type="component" value="Unassembled WGS sequence"/>
</dbReference>
<accession>A0A937EIC4</accession>
<dbReference type="CDD" id="cd00383">
    <property type="entry name" value="trans_reg_C"/>
    <property type="match status" value="1"/>
</dbReference>
<comment type="similarity">
    <text evidence="1">Belongs to the AfsR/DnrI/RedD regulatory family.</text>
</comment>
<dbReference type="InterPro" id="IPR002182">
    <property type="entry name" value="NB-ARC"/>
</dbReference>
<dbReference type="InterPro" id="IPR001867">
    <property type="entry name" value="OmpR/PhoB-type_DNA-bd"/>
</dbReference>
<dbReference type="Gene3D" id="1.25.40.10">
    <property type="entry name" value="Tetratricopeptide repeat domain"/>
    <property type="match status" value="2"/>
</dbReference>
<dbReference type="PANTHER" id="PTHR35807">
    <property type="entry name" value="TRANSCRIPTIONAL REGULATOR REDD-RELATED"/>
    <property type="match status" value="1"/>
</dbReference>
<dbReference type="InterPro" id="IPR027417">
    <property type="entry name" value="P-loop_NTPase"/>
</dbReference>
<keyword evidence="2" id="KW-0902">Two-component regulatory system</keyword>
<dbReference type="SUPFAM" id="SSF52540">
    <property type="entry name" value="P-loop containing nucleoside triphosphate hydrolases"/>
    <property type="match status" value="1"/>
</dbReference>
<keyword evidence="5" id="KW-0804">Transcription</keyword>
<evidence type="ECO:0000256" key="1">
    <source>
        <dbReference type="ARBA" id="ARBA00005820"/>
    </source>
</evidence>
<dbReference type="RefSeq" id="WP_201836353.1">
    <property type="nucleotide sequence ID" value="NZ_JAERRK010000007.1"/>
</dbReference>
<dbReference type="SMART" id="SM00028">
    <property type="entry name" value="TPR"/>
    <property type="match status" value="7"/>
</dbReference>
<dbReference type="InterPro" id="IPR019734">
    <property type="entry name" value="TPR_rpt"/>
</dbReference>
<evidence type="ECO:0000256" key="2">
    <source>
        <dbReference type="ARBA" id="ARBA00023012"/>
    </source>
</evidence>
<organism evidence="8 9">
    <name type="scientific">Streptomyces actinomycinicus</name>
    <dbReference type="NCBI Taxonomy" id="1695166"/>
    <lineage>
        <taxon>Bacteria</taxon>
        <taxon>Bacillati</taxon>
        <taxon>Actinomycetota</taxon>
        <taxon>Actinomycetes</taxon>
        <taxon>Kitasatosporales</taxon>
        <taxon>Streptomycetaceae</taxon>
        <taxon>Streptomyces</taxon>
    </lineage>
</organism>
<comment type="caution">
    <text evidence="8">The sequence shown here is derived from an EMBL/GenBank/DDBJ whole genome shotgun (WGS) entry which is preliminary data.</text>
</comment>
<evidence type="ECO:0000256" key="4">
    <source>
        <dbReference type="ARBA" id="ARBA00023125"/>
    </source>
</evidence>
<dbReference type="SUPFAM" id="SSF48452">
    <property type="entry name" value="TPR-like"/>
    <property type="match status" value="2"/>
</dbReference>
<dbReference type="Gene3D" id="1.10.10.10">
    <property type="entry name" value="Winged helix-like DNA-binding domain superfamily/Winged helix DNA-binding domain"/>
    <property type="match status" value="2"/>
</dbReference>
<reference evidence="8" key="1">
    <citation type="submission" date="2021-01" db="EMBL/GenBank/DDBJ databases">
        <title>WGS of actinomycetes isolated from Thailand.</title>
        <authorList>
            <person name="Thawai C."/>
        </authorList>
    </citation>
    <scope>NUCLEOTIDE SEQUENCE</scope>
    <source>
        <strain evidence="8">RCU-197</strain>
    </source>
</reference>